<keyword evidence="6 8" id="KW-0472">Membrane</keyword>
<sequence length="544" mass="59629">MSGFLCMPPNRSPRGGGGGGSSGGGGAARRRRRAWLWREGRRSLCLGKARLRADGEARRAGDMAVDLEEQDDYHHSANSLYKPVDVTTQEETPLFKEPEGNRHGFHKPKDHFNGTYIIFFLLGTSSLLPLNFIITAKNYWMYKLQNCSEEISPAEQGTSDVRDFFESYISMASTVPSVLCLIGNFLLVNKVSVSVRILSSLVTMLAALVVITVLVKVDTSAWTSGFFVITIVCVVVSSSAATIFSSSVFGLTGSFPMRNSQALISGQAMGGTVSAVALVVDLAAAPDVTDSALAYFLTADLFVILCIGMYLILPKLEYSRYYMERRQGGTQPPCVLPSDYLEDGDTATGNTSLLPPDRNQRGRIPPLGSILKEMGVLGFCVFYVYFISIIIFPAISSSIESVNKVPGSLWTDKYFTPLTSFLLYNFADWCGRQITVWIQAPGPKSKLLPALVLLRTFFVPVFMLCNFQPRKHIAKVFFTQDAYPVVFTVLLGFSNGYLNTLAMMYGPKVTPKELSEAAGVLMMMFLQLGLALGSVFSVLAVHLM</sequence>
<evidence type="ECO:0000256" key="4">
    <source>
        <dbReference type="ARBA" id="ARBA00022692"/>
    </source>
</evidence>
<evidence type="ECO:0000313" key="9">
    <source>
        <dbReference type="EMBL" id="CAI5774589.1"/>
    </source>
</evidence>
<dbReference type="PIRSF" id="PIRSF016379">
    <property type="entry name" value="ENT"/>
    <property type="match status" value="1"/>
</dbReference>
<dbReference type="EMBL" id="OX395130">
    <property type="protein sequence ID" value="CAI5774589.1"/>
    <property type="molecule type" value="Genomic_DNA"/>
</dbReference>
<dbReference type="PANTHER" id="PTHR10332">
    <property type="entry name" value="EQUILIBRATIVE NUCLEOSIDE TRANSPORTER"/>
    <property type="match status" value="1"/>
</dbReference>
<feature type="transmembrane region" description="Helical" evidence="8">
    <location>
        <begin position="485"/>
        <end position="505"/>
    </location>
</feature>
<dbReference type="InterPro" id="IPR002259">
    <property type="entry name" value="Eqnu_transpt"/>
</dbReference>
<feature type="transmembrane region" description="Helical" evidence="8">
    <location>
        <begin position="376"/>
        <end position="395"/>
    </location>
</feature>
<evidence type="ECO:0000313" key="10">
    <source>
        <dbReference type="Proteomes" id="UP001178461"/>
    </source>
</evidence>
<name>A0AA35KBU4_9SAUR</name>
<feature type="compositionally biased region" description="Gly residues" evidence="7">
    <location>
        <begin position="14"/>
        <end position="27"/>
    </location>
</feature>
<evidence type="ECO:0000256" key="2">
    <source>
        <dbReference type="ARBA" id="ARBA00007965"/>
    </source>
</evidence>
<dbReference type="Gene3D" id="1.20.1250.20">
    <property type="entry name" value="MFS general substrate transporter like domains"/>
    <property type="match status" value="1"/>
</dbReference>
<comment type="similarity">
    <text evidence="2">Belongs to the SLC29A/ENT transporter (TC 2.A.57) family.</text>
</comment>
<feature type="transmembrane region" description="Helical" evidence="8">
    <location>
        <begin position="195"/>
        <end position="215"/>
    </location>
</feature>
<feature type="transmembrane region" description="Helical" evidence="8">
    <location>
        <begin position="168"/>
        <end position="188"/>
    </location>
</feature>
<dbReference type="GO" id="GO:0016323">
    <property type="term" value="C:basolateral plasma membrane"/>
    <property type="evidence" value="ECO:0007669"/>
    <property type="project" value="UniProtKB-SubCell"/>
</dbReference>
<feature type="transmembrane region" description="Helical" evidence="8">
    <location>
        <begin position="517"/>
        <end position="541"/>
    </location>
</feature>
<dbReference type="GO" id="GO:0015213">
    <property type="term" value="F:uridine transmembrane transporter activity"/>
    <property type="evidence" value="ECO:0007669"/>
    <property type="project" value="UniProtKB-ARBA"/>
</dbReference>
<dbReference type="AlphaFoldDB" id="A0AA35KBU4"/>
<dbReference type="Proteomes" id="UP001178461">
    <property type="component" value="Chromosome 5"/>
</dbReference>
<feature type="transmembrane region" description="Helical" evidence="8">
    <location>
        <begin position="116"/>
        <end position="134"/>
    </location>
</feature>
<evidence type="ECO:0000256" key="3">
    <source>
        <dbReference type="ARBA" id="ARBA00022448"/>
    </source>
</evidence>
<dbReference type="Pfam" id="PF01733">
    <property type="entry name" value="Nucleoside_tran"/>
    <property type="match status" value="1"/>
</dbReference>
<dbReference type="SUPFAM" id="SSF103473">
    <property type="entry name" value="MFS general substrate transporter"/>
    <property type="match status" value="1"/>
</dbReference>
<dbReference type="NCBIfam" id="TIGR00939">
    <property type="entry name" value="2a57"/>
    <property type="match status" value="1"/>
</dbReference>
<evidence type="ECO:0000256" key="8">
    <source>
        <dbReference type="SAM" id="Phobius"/>
    </source>
</evidence>
<dbReference type="GO" id="GO:0005794">
    <property type="term" value="C:Golgi apparatus"/>
    <property type="evidence" value="ECO:0007669"/>
    <property type="project" value="TreeGrafter"/>
</dbReference>
<dbReference type="PANTHER" id="PTHR10332:SF17">
    <property type="entry name" value="EQUILIBRATIVE NUCLEOSIDE TRANSPORTER 3"/>
    <property type="match status" value="1"/>
</dbReference>
<comment type="subcellular location">
    <subcellularLocation>
        <location evidence="1">Basolateral cell membrane</location>
        <topology evidence="1">Multi-pass membrane protein</topology>
    </subcellularLocation>
</comment>
<evidence type="ECO:0000256" key="5">
    <source>
        <dbReference type="ARBA" id="ARBA00022989"/>
    </source>
</evidence>
<evidence type="ECO:0000256" key="6">
    <source>
        <dbReference type="ARBA" id="ARBA00023136"/>
    </source>
</evidence>
<keyword evidence="10" id="KW-1185">Reference proteome</keyword>
<feature type="transmembrane region" description="Helical" evidence="8">
    <location>
        <begin position="263"/>
        <end position="286"/>
    </location>
</feature>
<dbReference type="PRINTS" id="PR01130">
    <property type="entry name" value="DERENTRNSPRT"/>
</dbReference>
<keyword evidence="5 8" id="KW-1133">Transmembrane helix</keyword>
<feature type="transmembrane region" description="Helical" evidence="8">
    <location>
        <begin position="227"/>
        <end position="251"/>
    </location>
</feature>
<evidence type="ECO:0000256" key="1">
    <source>
        <dbReference type="ARBA" id="ARBA00004554"/>
    </source>
</evidence>
<gene>
    <name evidence="9" type="ORF">PODLI_1B018715</name>
</gene>
<reference evidence="9" key="1">
    <citation type="submission" date="2022-12" db="EMBL/GenBank/DDBJ databases">
        <authorList>
            <person name="Alioto T."/>
            <person name="Alioto T."/>
            <person name="Gomez Garrido J."/>
        </authorList>
    </citation>
    <scope>NUCLEOTIDE SEQUENCE</scope>
</reference>
<feature type="transmembrane region" description="Helical" evidence="8">
    <location>
        <begin position="447"/>
        <end position="465"/>
    </location>
</feature>
<feature type="transmembrane region" description="Helical" evidence="8">
    <location>
        <begin position="292"/>
        <end position="313"/>
    </location>
</feature>
<organism evidence="9 10">
    <name type="scientific">Podarcis lilfordi</name>
    <name type="common">Lilford's wall lizard</name>
    <dbReference type="NCBI Taxonomy" id="74358"/>
    <lineage>
        <taxon>Eukaryota</taxon>
        <taxon>Metazoa</taxon>
        <taxon>Chordata</taxon>
        <taxon>Craniata</taxon>
        <taxon>Vertebrata</taxon>
        <taxon>Euteleostomi</taxon>
        <taxon>Lepidosauria</taxon>
        <taxon>Squamata</taxon>
        <taxon>Bifurcata</taxon>
        <taxon>Unidentata</taxon>
        <taxon>Episquamata</taxon>
        <taxon>Laterata</taxon>
        <taxon>Lacertibaenia</taxon>
        <taxon>Lacertidae</taxon>
        <taxon>Podarcis</taxon>
    </lineage>
</organism>
<keyword evidence="3" id="KW-0813">Transport</keyword>
<proteinExistence type="inferred from homology"/>
<protein>
    <submittedName>
        <fullName evidence="9">Equilibrative nucleoside transporter 3</fullName>
    </submittedName>
</protein>
<accession>A0AA35KBU4</accession>
<evidence type="ECO:0000256" key="7">
    <source>
        <dbReference type="SAM" id="MobiDB-lite"/>
    </source>
</evidence>
<dbReference type="InterPro" id="IPR034764">
    <property type="entry name" value="ENT1/ENT2"/>
</dbReference>
<dbReference type="InterPro" id="IPR036259">
    <property type="entry name" value="MFS_trans_sf"/>
</dbReference>
<feature type="region of interest" description="Disordered" evidence="7">
    <location>
        <begin position="1"/>
        <end position="29"/>
    </location>
</feature>
<keyword evidence="4 8" id="KW-0812">Transmembrane</keyword>